<feature type="transmembrane region" description="Helical" evidence="13">
    <location>
        <begin position="705"/>
        <end position="729"/>
    </location>
</feature>
<evidence type="ECO:0000256" key="3">
    <source>
        <dbReference type="ARBA" id="ARBA00022460"/>
    </source>
</evidence>
<keyword evidence="4" id="KW-1003">Cell membrane</keyword>
<keyword evidence="11" id="KW-0325">Glycoprotein</keyword>
<proteinExistence type="predicted"/>
<keyword evidence="7" id="KW-0732">Signal</keyword>
<name>A0A0B2V5G0_TOXCA</name>
<dbReference type="Proteomes" id="UP000031036">
    <property type="component" value="Unassembled WGS sequence"/>
</dbReference>
<evidence type="ECO:0000256" key="5">
    <source>
        <dbReference type="ARBA" id="ARBA00022525"/>
    </source>
</evidence>
<feature type="transmembrane region" description="Helical" evidence="13">
    <location>
        <begin position="741"/>
        <end position="760"/>
    </location>
</feature>
<dbReference type="EMBL" id="JPKZ01002066">
    <property type="protein sequence ID" value="KHN78686.1"/>
    <property type="molecule type" value="Genomic_DNA"/>
</dbReference>
<evidence type="ECO:0000256" key="7">
    <source>
        <dbReference type="ARBA" id="ARBA00022729"/>
    </source>
</evidence>
<sequence length="1287" mass="142711">MLQNAMMVLRDALGYNAVSFLVIIVVCIIDVINGIPIDNSLVDAEMIKECVANKSVDLVLILDGSGSIGDETFQLQLNFAVHLARRLNISQSASHMAIIQYAETPQLEMSLNQYTLPNQVEWAVQRIKYLSGATNTGAALKFALENGFQGARGGGIPKAVVVVTDGQSQDAVSEPAQQLRDAHIMVYAIGVTNLVNVHQLHQIAGNPQRVLTVESFEELDRSLADSLTWDMCKTEFRPGTPDIICAPDRIGVRASTKKPFDGYVFVMDHFHREECRAGPEMFPDPRSIGITVAFTDCNVHRYRSLNPRGIFVEMTVVFMFHTTFMTKVDQMVKVQCFYMEADKTVSVPLEVSMITTQFREKMYEMPRCEYTLRRGSPEGPIVEFATLGESVYHRWECIDSSDTFGMLVHSCYVDNGYGDRVDILDQNGCGLDAVLLSTPDYDSSLRLATKPYHVFKYADRPVLQFQCQVTLCLKYDGGCDALTPPKCPETLPAHLHLHEHEHERARRRVISPHDPLDAGGTLDVFTAPLHVFDFPLPTCPIPVGDSKRLLSAAMAESGLVRQLTSTSDQKTALQFAFYNAVIFVLTGICLLGVYAVYRMLYMFLTPLMWAILVGTILFPLKRRITSGMNGWLTKLDDEDTPLIIGILLLPYNALTCVADLLLYYAVRREGVMVMCTYLLLKVLGYGTFVYCIGCLGEIYHCIDSFIIFFIKKWMLPIMVFYLAAYAGWIYVQDKEKINKKFARVLSLPVWIFMLSFIASFCGPLRVIVFVTMSAFLGLIAAGVISAEEEGEPVQSSEVRVETPGGASDGDSGRPHELSTSESVSSLGKALTGDFYIQAGISSLACSAWQMISAKADRFVHVTVAGSLRKFVKLLFTSDKLLMSKLHASLDVLSSVAVMAVLAFGLLFTLLFVGFQLHCEALHLAKLGSNVLAAQPDWLGFARNYTEDQLSQHDIDDYVEQAYRKGRLWLADNIRSWVDPKDPERAEQVEAQVMQLIDNVYKMWEERDSQKAESETTHAIAKGNWLSQLKSAELGALKRELTEVLQQNIDTVLNVARSVWSVVLMNVSLFGSFFISAAGVIIGFGLDIVNFLIEMIVFLTAVYYLLASSGEQWLPVKWISEALPKASNAGGDADSAFNVKHISAAIENSISGVFVLSAKMAVFYGLYTYFVHTLFDLNIVFLPSMLAALFAAIPVMAPYLVCAIGIFELYLVRGETAAAIVFFMLSAAPMAFADAAFYRQLRGSHPYVTGLAIIGGMYWLGLQGAIIGPIILCLLLVLFQVYAKFANA</sequence>
<dbReference type="GO" id="GO:0005886">
    <property type="term" value="C:plasma membrane"/>
    <property type="evidence" value="ECO:0007669"/>
    <property type="project" value="UniProtKB-SubCell"/>
</dbReference>
<dbReference type="InterPro" id="IPR002035">
    <property type="entry name" value="VWF_A"/>
</dbReference>
<evidence type="ECO:0000256" key="9">
    <source>
        <dbReference type="ARBA" id="ARBA00022989"/>
    </source>
</evidence>
<dbReference type="OrthoDB" id="6132182at2759"/>
<keyword evidence="5" id="KW-0964">Secreted</keyword>
<evidence type="ECO:0000259" key="14">
    <source>
        <dbReference type="PROSITE" id="PS50234"/>
    </source>
</evidence>
<dbReference type="GO" id="GO:0042302">
    <property type="term" value="F:structural constituent of cuticle"/>
    <property type="evidence" value="ECO:0007669"/>
    <property type="project" value="UniProtKB-KW"/>
</dbReference>
<evidence type="ECO:0000256" key="1">
    <source>
        <dbReference type="ARBA" id="ARBA00004251"/>
    </source>
</evidence>
<feature type="transmembrane region" description="Helical" evidence="13">
    <location>
        <begin position="1149"/>
        <end position="1169"/>
    </location>
</feature>
<evidence type="ECO:0000256" key="4">
    <source>
        <dbReference type="ARBA" id="ARBA00022475"/>
    </source>
</evidence>
<feature type="transmembrane region" description="Helical" evidence="13">
    <location>
        <begin position="1181"/>
        <end position="1206"/>
    </location>
</feature>
<evidence type="ECO:0000313" key="16">
    <source>
        <dbReference type="EMBL" id="KHN78686.1"/>
    </source>
</evidence>
<dbReference type="InterPro" id="IPR001507">
    <property type="entry name" value="ZP_dom"/>
</dbReference>
<dbReference type="Gene3D" id="3.40.50.410">
    <property type="entry name" value="von Willebrand factor, type A domain"/>
    <property type="match status" value="1"/>
</dbReference>
<dbReference type="InterPro" id="IPR057475">
    <property type="entry name" value="CUT_C"/>
</dbReference>
<evidence type="ECO:0000313" key="17">
    <source>
        <dbReference type="Proteomes" id="UP000031036"/>
    </source>
</evidence>
<feature type="transmembrane region" description="Helical" evidence="13">
    <location>
        <begin position="1218"/>
        <end position="1237"/>
    </location>
</feature>
<dbReference type="PROSITE" id="PS50234">
    <property type="entry name" value="VWFA"/>
    <property type="match status" value="1"/>
</dbReference>
<keyword evidence="17" id="KW-1185">Reference proteome</keyword>
<dbReference type="PANTHER" id="PTHR22907">
    <property type="entry name" value="GH04558P"/>
    <property type="match status" value="1"/>
</dbReference>
<feature type="transmembrane region" description="Helical" evidence="13">
    <location>
        <begin position="575"/>
        <end position="593"/>
    </location>
</feature>
<dbReference type="Pfam" id="PF25057">
    <property type="entry name" value="CUT_N"/>
    <property type="match status" value="1"/>
</dbReference>
<dbReference type="SMART" id="SM00241">
    <property type="entry name" value="ZP"/>
    <property type="match status" value="1"/>
</dbReference>
<evidence type="ECO:0000259" key="15">
    <source>
        <dbReference type="PROSITE" id="PS51034"/>
    </source>
</evidence>
<dbReference type="STRING" id="6265.A0A0B2V5G0"/>
<feature type="transmembrane region" description="Helical" evidence="13">
    <location>
        <begin position="1087"/>
        <end position="1106"/>
    </location>
</feature>
<protein>
    <submittedName>
        <fullName evidence="16">Cuticlin-1</fullName>
    </submittedName>
</protein>
<dbReference type="PROSITE" id="PS51034">
    <property type="entry name" value="ZP_2"/>
    <property type="match status" value="1"/>
</dbReference>
<evidence type="ECO:0000256" key="13">
    <source>
        <dbReference type="SAM" id="Phobius"/>
    </source>
</evidence>
<feature type="region of interest" description="Disordered" evidence="12">
    <location>
        <begin position="792"/>
        <end position="819"/>
    </location>
</feature>
<dbReference type="InterPro" id="IPR056953">
    <property type="entry name" value="CUT_N"/>
</dbReference>
<evidence type="ECO:0000256" key="2">
    <source>
        <dbReference type="ARBA" id="ARBA00004613"/>
    </source>
</evidence>
<dbReference type="SMART" id="SM00327">
    <property type="entry name" value="VWA"/>
    <property type="match status" value="1"/>
</dbReference>
<keyword evidence="9 13" id="KW-1133">Transmembrane helix</keyword>
<dbReference type="SUPFAM" id="SSF53300">
    <property type="entry name" value="vWA-like"/>
    <property type="match status" value="1"/>
</dbReference>
<feature type="transmembrane region" description="Helical" evidence="13">
    <location>
        <begin position="12"/>
        <end position="32"/>
    </location>
</feature>
<reference evidence="16 17" key="1">
    <citation type="submission" date="2014-11" db="EMBL/GenBank/DDBJ databases">
        <title>Genetic blueprint of the zoonotic pathogen Toxocara canis.</title>
        <authorList>
            <person name="Zhu X.-Q."/>
            <person name="Korhonen P.K."/>
            <person name="Cai H."/>
            <person name="Young N.D."/>
            <person name="Nejsum P."/>
            <person name="von Samson-Himmelstjerna G."/>
            <person name="Boag P.R."/>
            <person name="Tan P."/>
            <person name="Li Q."/>
            <person name="Min J."/>
            <person name="Yang Y."/>
            <person name="Wang X."/>
            <person name="Fang X."/>
            <person name="Hall R.S."/>
            <person name="Hofmann A."/>
            <person name="Sternberg P.W."/>
            <person name="Jex A.R."/>
            <person name="Gasser R.B."/>
        </authorList>
    </citation>
    <scope>NUCLEOTIDE SEQUENCE [LARGE SCALE GENOMIC DNA]</scope>
    <source>
        <strain evidence="16">PN_DK_2014</strain>
    </source>
</reference>
<feature type="transmembrane region" description="Helical" evidence="13">
    <location>
        <begin position="678"/>
        <end position="699"/>
    </location>
</feature>
<evidence type="ECO:0000256" key="6">
    <source>
        <dbReference type="ARBA" id="ARBA00022692"/>
    </source>
</evidence>
<dbReference type="PANTHER" id="PTHR22907:SF47">
    <property type="entry name" value="CUTICLIN-6"/>
    <property type="match status" value="1"/>
</dbReference>
<gene>
    <name evidence="16" type="primary">cut-1</name>
    <name evidence="16" type="ORF">Tcan_13702</name>
</gene>
<organism evidence="16 17">
    <name type="scientific">Toxocara canis</name>
    <name type="common">Canine roundworm</name>
    <dbReference type="NCBI Taxonomy" id="6265"/>
    <lineage>
        <taxon>Eukaryota</taxon>
        <taxon>Metazoa</taxon>
        <taxon>Ecdysozoa</taxon>
        <taxon>Nematoda</taxon>
        <taxon>Chromadorea</taxon>
        <taxon>Rhabditida</taxon>
        <taxon>Spirurina</taxon>
        <taxon>Ascaridomorpha</taxon>
        <taxon>Ascaridoidea</taxon>
        <taxon>Toxocaridae</taxon>
        <taxon>Toxocara</taxon>
    </lineage>
</organism>
<comment type="subcellular location">
    <subcellularLocation>
        <location evidence="1">Cell membrane</location>
        <topology evidence="1">Single-pass type I membrane protein</topology>
    </subcellularLocation>
    <subcellularLocation>
        <location evidence="2">Secreted</location>
    </subcellularLocation>
</comment>
<comment type="caution">
    <text evidence="16">The sequence shown here is derived from an EMBL/GenBank/DDBJ whole genome shotgun (WGS) entry which is preliminary data.</text>
</comment>
<feature type="domain" description="VWFA" evidence="14">
    <location>
        <begin position="57"/>
        <end position="227"/>
    </location>
</feature>
<keyword evidence="3" id="KW-0193">Cuticle</keyword>
<dbReference type="FunFam" id="3.40.50.410:FF:000004">
    <property type="entry name" value="collagen alpha-6(VI) chain"/>
    <property type="match status" value="1"/>
</dbReference>
<evidence type="ECO:0000256" key="12">
    <source>
        <dbReference type="SAM" id="MobiDB-lite"/>
    </source>
</evidence>
<dbReference type="InterPro" id="IPR051962">
    <property type="entry name" value="Cuticlin"/>
</dbReference>
<dbReference type="CDD" id="cd01472">
    <property type="entry name" value="vWA_collagen"/>
    <property type="match status" value="1"/>
</dbReference>
<dbReference type="InterPro" id="IPR036465">
    <property type="entry name" value="vWFA_dom_sf"/>
</dbReference>
<feature type="transmembrane region" description="Helical" evidence="13">
    <location>
        <begin position="1257"/>
        <end position="1282"/>
    </location>
</feature>
<keyword evidence="10 13" id="KW-0472">Membrane</keyword>
<dbReference type="PRINTS" id="PR00453">
    <property type="entry name" value="VWFADOMAIN"/>
</dbReference>
<evidence type="ECO:0000256" key="11">
    <source>
        <dbReference type="ARBA" id="ARBA00023180"/>
    </source>
</evidence>
<dbReference type="Pfam" id="PF25301">
    <property type="entry name" value="CUT_C"/>
    <property type="match status" value="1"/>
</dbReference>
<feature type="transmembrane region" description="Helical" evidence="13">
    <location>
        <begin position="895"/>
        <end position="916"/>
    </location>
</feature>
<evidence type="ECO:0000256" key="10">
    <source>
        <dbReference type="ARBA" id="ARBA00023136"/>
    </source>
</evidence>
<feature type="transmembrane region" description="Helical" evidence="13">
    <location>
        <begin position="600"/>
        <end position="620"/>
    </location>
</feature>
<feature type="transmembrane region" description="Helical" evidence="13">
    <location>
        <begin position="1058"/>
        <end position="1081"/>
    </location>
</feature>
<feature type="domain" description="ZP" evidence="15">
    <location>
        <begin position="244"/>
        <end position="486"/>
    </location>
</feature>
<keyword evidence="6 13" id="KW-0812">Transmembrane</keyword>
<dbReference type="GO" id="GO:0005576">
    <property type="term" value="C:extracellular region"/>
    <property type="evidence" value="ECO:0007669"/>
    <property type="project" value="UniProtKB-SubCell"/>
</dbReference>
<evidence type="ECO:0000256" key="8">
    <source>
        <dbReference type="ARBA" id="ARBA00022737"/>
    </source>
</evidence>
<dbReference type="Pfam" id="PF00092">
    <property type="entry name" value="VWA"/>
    <property type="match status" value="1"/>
</dbReference>
<feature type="transmembrane region" description="Helical" evidence="13">
    <location>
        <begin position="640"/>
        <end position="666"/>
    </location>
</feature>
<accession>A0A0B2V5G0</accession>
<keyword evidence="8" id="KW-0677">Repeat</keyword>